<evidence type="ECO:0000313" key="5">
    <source>
        <dbReference type="EMBL" id="EUB62886.1"/>
    </source>
</evidence>
<dbReference type="GO" id="GO:0003723">
    <property type="term" value="F:RNA binding"/>
    <property type="evidence" value="ECO:0007669"/>
    <property type="project" value="TreeGrafter"/>
</dbReference>
<dbReference type="CTD" id="36338042"/>
<dbReference type="PANTHER" id="PTHR21686">
    <property type="entry name" value="DEOXYNUCLEOTIDYLTRANSFERASE TERMINAL-INTERACTING PROTEIN 2"/>
    <property type="match status" value="1"/>
</dbReference>
<protein>
    <submittedName>
        <fullName evidence="4 5">Deoxynucleotidyltransferase</fullName>
    </submittedName>
</protein>
<dbReference type="InterPro" id="IPR014810">
    <property type="entry name" value="Fcf2_C"/>
</dbReference>
<reference evidence="5 6" key="1">
    <citation type="journal article" date="2013" name="Nat. Genet.">
        <title>The genome of the hydatid tapeworm Echinococcus granulosus.</title>
        <authorList>
            <person name="Zheng H."/>
            <person name="Zhang W."/>
            <person name="Zhang L."/>
            <person name="Zhang Z."/>
            <person name="Li J."/>
            <person name="Lu G."/>
            <person name="Zhu Y."/>
            <person name="Wang Y."/>
            <person name="Huang Y."/>
            <person name="Liu J."/>
            <person name="Kang H."/>
            <person name="Chen J."/>
            <person name="Wang L."/>
            <person name="Chen A."/>
            <person name="Yu S."/>
            <person name="Gao Z."/>
            <person name="Jin L."/>
            <person name="Gu W."/>
            <person name="Wang Z."/>
            <person name="Zhao L."/>
            <person name="Shi B."/>
            <person name="Wen H."/>
            <person name="Lin R."/>
            <person name="Jones M.K."/>
            <person name="Brejova B."/>
            <person name="Vinar T."/>
            <person name="Zhao G."/>
            <person name="McManus D.P."/>
            <person name="Chen Z."/>
            <person name="Zhou Y."/>
            <person name="Wang S."/>
        </authorList>
    </citation>
    <scope>NUCLEOTIDE SEQUENCE [LARGE SCALE GENOMIC DNA]</scope>
</reference>
<name>U6J4R4_ECHGR</name>
<dbReference type="OMA" id="DRIPRKQ"/>
<keyword evidence="6" id="KW-1185">Reference proteome</keyword>
<evidence type="ECO:0000313" key="8">
    <source>
        <dbReference type="WBParaSite" id="EgrG_000427500"/>
    </source>
</evidence>
<dbReference type="Pfam" id="PF08698">
    <property type="entry name" value="Fcf2"/>
    <property type="match status" value="1"/>
</dbReference>
<evidence type="ECO:0000313" key="7">
    <source>
        <dbReference type="Proteomes" id="UP000492820"/>
    </source>
</evidence>
<dbReference type="EMBL" id="APAU02000010">
    <property type="protein sequence ID" value="EUB62886.1"/>
    <property type="molecule type" value="Genomic_DNA"/>
</dbReference>
<dbReference type="GeneID" id="36338042"/>
<evidence type="ECO:0000256" key="2">
    <source>
        <dbReference type="ARBA" id="ARBA00023242"/>
    </source>
</evidence>
<dbReference type="PANTHER" id="PTHR21686:SF12">
    <property type="entry name" value="DEOXYNUCLEOTIDYLTRANSFERASE TERMINAL-INTERACTING PROTEIN 2"/>
    <property type="match status" value="1"/>
</dbReference>
<gene>
    <name evidence="5 8" type="ORF">EGR_02327</name>
    <name evidence="4" type="ORF">EgrG_000427500</name>
</gene>
<sequence>MEDEEEDVLLFENKNLWKPPVSLTDCSSEYLKDNPVPYNLLKNPFKKDKTGSVPAEYESRIWSRLGMLNAPEKGVGPAVGFLSDATPSTLDEANLYYARSVPPIRSKRAIKRERRAQKKSKLSNWFDLPRGDFSKENQEDLEVIAKRHILDPALHTRKEDGRKSYFQVGTVMDDPGSFYDRIPRKQRKKNLVDELLANAEYMKKQRRQYAILQKERQERRASVLRKKRQQLRKAGKIKTVEIEDRSLRK</sequence>
<evidence type="ECO:0000313" key="4">
    <source>
        <dbReference type="EMBL" id="CDS18993.1"/>
    </source>
</evidence>
<dbReference type="RefSeq" id="XP_024354082.1">
    <property type="nucleotide sequence ID" value="XM_024491576.1"/>
</dbReference>
<evidence type="ECO:0000313" key="6">
    <source>
        <dbReference type="Proteomes" id="UP000019149"/>
    </source>
</evidence>
<dbReference type="WBParaSite" id="EgrG_000427500">
    <property type="protein sequence ID" value="EgrG_000427500"/>
    <property type="gene ID" value="EgrG_000427500"/>
</dbReference>
<proteinExistence type="predicted"/>
<reference evidence="4" key="3">
    <citation type="submission" date="2014-06" db="EMBL/GenBank/DDBJ databases">
        <authorList>
            <person name="Aslett M."/>
        </authorList>
    </citation>
    <scope>NUCLEOTIDE SEQUENCE</scope>
</reference>
<comment type="subcellular location">
    <subcellularLocation>
        <location evidence="1">Nucleus</location>
        <location evidence="1">Nucleolus</location>
    </subcellularLocation>
</comment>
<dbReference type="GO" id="GO:0006396">
    <property type="term" value="P:RNA processing"/>
    <property type="evidence" value="ECO:0007669"/>
    <property type="project" value="TreeGrafter"/>
</dbReference>
<reference evidence="8" key="4">
    <citation type="submission" date="2020-10" db="UniProtKB">
        <authorList>
            <consortium name="WormBaseParasite"/>
        </authorList>
    </citation>
    <scope>IDENTIFICATION</scope>
</reference>
<dbReference type="KEGG" id="egl:EGR_02327"/>
<feature type="domain" description="Fcf2 pre-rRNA processing C-terminal" evidence="3">
    <location>
        <begin position="117"/>
        <end position="207"/>
    </location>
</feature>
<dbReference type="STRING" id="6210.U6J4R4"/>
<keyword evidence="5" id="KW-0808">Transferase</keyword>
<dbReference type="EMBL" id="LK028579">
    <property type="protein sequence ID" value="CDS18993.1"/>
    <property type="molecule type" value="Genomic_DNA"/>
</dbReference>
<dbReference type="InterPro" id="IPR039883">
    <property type="entry name" value="Fcf2/DNTTIP2"/>
</dbReference>
<dbReference type="AlphaFoldDB" id="U6J4R4"/>
<organism evidence="5 6">
    <name type="scientific">Echinococcus granulosus</name>
    <name type="common">Hydatid tapeworm</name>
    <dbReference type="NCBI Taxonomy" id="6210"/>
    <lineage>
        <taxon>Eukaryota</taxon>
        <taxon>Metazoa</taxon>
        <taxon>Spiralia</taxon>
        <taxon>Lophotrochozoa</taxon>
        <taxon>Platyhelminthes</taxon>
        <taxon>Cestoda</taxon>
        <taxon>Eucestoda</taxon>
        <taxon>Cyclophyllidea</taxon>
        <taxon>Taeniidae</taxon>
        <taxon>Echinococcus</taxon>
        <taxon>Echinococcus granulosus group</taxon>
    </lineage>
</organism>
<reference evidence="4 7" key="2">
    <citation type="journal article" date="2013" name="Nature">
        <title>The genomes of four tapeworm species reveal adaptations to parasitism.</title>
        <authorList>
            <person name="Tsai I.J."/>
            <person name="Zarowiecki M."/>
            <person name="Holroyd N."/>
            <person name="Garciarrubio A."/>
            <person name="Sanchez-Flores A."/>
            <person name="Brooks K.L."/>
            <person name="Tracey A."/>
            <person name="Bobes R.J."/>
            <person name="Fragoso G."/>
            <person name="Sciutto E."/>
            <person name="Aslett M."/>
            <person name="Beasley H."/>
            <person name="Bennett H.M."/>
            <person name="Cai J."/>
            <person name="Camicia F."/>
            <person name="Clark R."/>
            <person name="Cucher M."/>
            <person name="De Silva N."/>
            <person name="Day T.A."/>
            <person name="Deplazes P."/>
            <person name="Estrada K."/>
            <person name="Fernandez C."/>
            <person name="Holland P.W."/>
            <person name="Hou J."/>
            <person name="Hu S."/>
            <person name="Huckvale T."/>
            <person name="Hung S.S."/>
            <person name="Kamenetzky L."/>
            <person name="Keane J.A."/>
            <person name="Kiss F."/>
            <person name="Koziol U."/>
            <person name="Lambert O."/>
            <person name="Liu K."/>
            <person name="Luo X."/>
            <person name="Luo Y."/>
            <person name="Macchiaroli N."/>
            <person name="Nichol S."/>
            <person name="Paps J."/>
            <person name="Parkinson J."/>
            <person name="Pouchkina-Stantcheva N."/>
            <person name="Riddiford N."/>
            <person name="Rosenzvit M."/>
            <person name="Salinas G."/>
            <person name="Wasmuth J.D."/>
            <person name="Zamanian M."/>
            <person name="Zheng Y."/>
            <person name="Cai X."/>
            <person name="Soberon X."/>
            <person name="Olson P.D."/>
            <person name="Laclette J.P."/>
            <person name="Brehm K."/>
            <person name="Berriman M."/>
            <person name="Garciarrubio A."/>
            <person name="Bobes R.J."/>
            <person name="Fragoso G."/>
            <person name="Sanchez-Flores A."/>
            <person name="Estrada K."/>
            <person name="Cevallos M.A."/>
            <person name="Morett E."/>
            <person name="Gonzalez V."/>
            <person name="Portillo T."/>
            <person name="Ochoa-Leyva A."/>
            <person name="Jose M.V."/>
            <person name="Sciutto E."/>
            <person name="Landa A."/>
            <person name="Jimenez L."/>
            <person name="Valdes V."/>
            <person name="Carrero J.C."/>
            <person name="Larralde C."/>
            <person name="Morales-Montor J."/>
            <person name="Limon-Lason J."/>
            <person name="Soberon X."/>
            <person name="Laclette J.P."/>
        </authorList>
    </citation>
    <scope>NUCLEOTIDE SEQUENCE [LARGE SCALE GENOMIC DNA]</scope>
</reference>
<evidence type="ECO:0000259" key="3">
    <source>
        <dbReference type="Pfam" id="PF08698"/>
    </source>
</evidence>
<keyword evidence="2" id="KW-0539">Nucleus</keyword>
<dbReference type="OrthoDB" id="427886at2759"/>
<dbReference type="GO" id="GO:0016740">
    <property type="term" value="F:transferase activity"/>
    <property type="evidence" value="ECO:0007669"/>
    <property type="project" value="UniProtKB-KW"/>
</dbReference>
<dbReference type="GO" id="GO:0005730">
    <property type="term" value="C:nucleolus"/>
    <property type="evidence" value="ECO:0007669"/>
    <property type="project" value="UniProtKB-SubCell"/>
</dbReference>
<dbReference type="Proteomes" id="UP000019149">
    <property type="component" value="Unassembled WGS sequence"/>
</dbReference>
<accession>U6J4R4</accession>
<dbReference type="Proteomes" id="UP000492820">
    <property type="component" value="Unassembled WGS sequence"/>
</dbReference>
<evidence type="ECO:0000256" key="1">
    <source>
        <dbReference type="ARBA" id="ARBA00004604"/>
    </source>
</evidence>